<reference evidence="1" key="1">
    <citation type="journal article" date="2014" name="Front. Microbiol.">
        <title>High frequency of phylogenetically diverse reductive dehalogenase-homologous genes in deep subseafloor sedimentary metagenomes.</title>
        <authorList>
            <person name="Kawai M."/>
            <person name="Futagami T."/>
            <person name="Toyoda A."/>
            <person name="Takaki Y."/>
            <person name="Nishi S."/>
            <person name="Hori S."/>
            <person name="Arai W."/>
            <person name="Tsubouchi T."/>
            <person name="Morono Y."/>
            <person name="Uchiyama I."/>
            <person name="Ito T."/>
            <person name="Fujiyama A."/>
            <person name="Inagaki F."/>
            <person name="Takami H."/>
        </authorList>
    </citation>
    <scope>NUCLEOTIDE SEQUENCE</scope>
    <source>
        <strain evidence="1">Expedition CK06-06</strain>
    </source>
</reference>
<evidence type="ECO:0000313" key="1">
    <source>
        <dbReference type="EMBL" id="GAH02747.1"/>
    </source>
</evidence>
<gene>
    <name evidence="1" type="ORF">S01H4_39863</name>
</gene>
<protein>
    <submittedName>
        <fullName evidence="1">Uncharacterized protein</fullName>
    </submittedName>
</protein>
<feature type="non-terminal residue" evidence="1">
    <location>
        <position position="1"/>
    </location>
</feature>
<comment type="caution">
    <text evidence="1">The sequence shown here is derived from an EMBL/GenBank/DDBJ whole genome shotgun (WGS) entry which is preliminary data.</text>
</comment>
<organism evidence="1">
    <name type="scientific">marine sediment metagenome</name>
    <dbReference type="NCBI Taxonomy" id="412755"/>
    <lineage>
        <taxon>unclassified sequences</taxon>
        <taxon>metagenomes</taxon>
        <taxon>ecological metagenomes</taxon>
    </lineage>
</organism>
<sequence>ECPAYLNHEYRFWKVAECKLPEEKKIEIQEEVRKVIELEDA</sequence>
<proteinExistence type="predicted"/>
<dbReference type="AlphaFoldDB" id="X1C5V8"/>
<accession>X1C5V8</accession>
<dbReference type="EMBL" id="BART01021647">
    <property type="protein sequence ID" value="GAH02747.1"/>
    <property type="molecule type" value="Genomic_DNA"/>
</dbReference>
<name>X1C5V8_9ZZZZ</name>